<dbReference type="SMR" id="A0A0G2K4Z9"/>
<dbReference type="GO" id="GO:0005634">
    <property type="term" value="C:nucleus"/>
    <property type="evidence" value="ECO:0007669"/>
    <property type="project" value="UniProtKB-SubCell"/>
</dbReference>
<evidence type="ECO:0000256" key="5">
    <source>
        <dbReference type="ARBA" id="ARBA00022771"/>
    </source>
</evidence>
<dbReference type="GO" id="GO:0006357">
    <property type="term" value="P:regulation of transcription by RNA polymerase II"/>
    <property type="evidence" value="ECO:0000318"/>
    <property type="project" value="GO_Central"/>
</dbReference>
<dbReference type="Bgee" id="ENSRNOG00000052959">
    <property type="expression patterns" value="Expressed in pancreas and 19 other cell types or tissues"/>
</dbReference>
<evidence type="ECO:0000256" key="14">
    <source>
        <dbReference type="SAM" id="MobiDB-lite"/>
    </source>
</evidence>
<evidence type="ECO:0000259" key="15">
    <source>
        <dbReference type="PROSITE" id="PS50157"/>
    </source>
</evidence>
<evidence type="ECO:0000256" key="11">
    <source>
        <dbReference type="ARBA" id="ARBA00046616"/>
    </source>
</evidence>
<dbReference type="InterPro" id="IPR003309">
    <property type="entry name" value="SCAN_dom"/>
</dbReference>
<dbReference type="SMART" id="SM00355">
    <property type="entry name" value="ZnF_C2H2"/>
    <property type="match status" value="7"/>
</dbReference>
<dbReference type="InterPro" id="IPR029064">
    <property type="entry name" value="Ribosomal_eL30-like_sf"/>
</dbReference>
<dbReference type="Ensembl" id="ENSRNOT00000086879.3">
    <property type="protein sequence ID" value="ENSRNOP00000073238.2"/>
    <property type="gene ID" value="ENSRNOG00000052959.3"/>
</dbReference>
<evidence type="ECO:0000313" key="18">
    <source>
        <dbReference type="Proteomes" id="UP000002494"/>
    </source>
</evidence>
<keyword evidence="3" id="KW-0479">Metal-binding</keyword>
<dbReference type="PROSITE" id="PS00028">
    <property type="entry name" value="ZINC_FINGER_C2H2_1"/>
    <property type="match status" value="7"/>
</dbReference>
<dbReference type="STRING" id="10116.ENSRNOP00000073238"/>
<dbReference type="Gene3D" id="3.30.160.60">
    <property type="entry name" value="Classic Zinc Finger"/>
    <property type="match status" value="8"/>
</dbReference>
<feature type="domain" description="C2H2-type" evidence="15">
    <location>
        <begin position="526"/>
        <end position="553"/>
    </location>
</feature>
<name>A0A0G2K4Z9_RAT</name>
<evidence type="ECO:0000256" key="13">
    <source>
        <dbReference type="PROSITE-ProRule" id="PRU00187"/>
    </source>
</evidence>
<dbReference type="PROSITE" id="PS50157">
    <property type="entry name" value="ZINC_FINGER_C2H2_2"/>
    <property type="match status" value="8"/>
</dbReference>
<dbReference type="SUPFAM" id="SSF57667">
    <property type="entry name" value="beta-beta-alpha zinc fingers"/>
    <property type="match status" value="4"/>
</dbReference>
<dbReference type="InterPro" id="IPR013087">
    <property type="entry name" value="Znf_C2H2_type"/>
</dbReference>
<dbReference type="InterPro" id="IPR004037">
    <property type="entry name" value="Ribosomal_eL8-like_CS"/>
</dbReference>
<dbReference type="PROSITE" id="PS50804">
    <property type="entry name" value="SCAN_BOX"/>
    <property type="match status" value="1"/>
</dbReference>
<dbReference type="InterPro" id="IPR001921">
    <property type="entry name" value="Ribosomal_eL8_euk"/>
</dbReference>
<feature type="region of interest" description="Disordered" evidence="14">
    <location>
        <begin position="100"/>
        <end position="124"/>
    </location>
</feature>
<evidence type="ECO:0000256" key="12">
    <source>
        <dbReference type="PROSITE-ProRule" id="PRU00042"/>
    </source>
</evidence>
<keyword evidence="7 13" id="KW-0539">Nucleus</keyword>
<dbReference type="PANTHER" id="PTHR16515:SF57">
    <property type="entry name" value="ZINC FINGER PROTEIN 154-LIKE"/>
    <property type="match status" value="1"/>
</dbReference>
<dbReference type="SUPFAM" id="SSF55315">
    <property type="entry name" value="L30e-like"/>
    <property type="match status" value="1"/>
</dbReference>
<feature type="domain" description="C2H2-type" evidence="15">
    <location>
        <begin position="582"/>
        <end position="609"/>
    </location>
</feature>
<dbReference type="Pfam" id="PF00096">
    <property type="entry name" value="zf-C2H2"/>
    <property type="match status" value="6"/>
</dbReference>
<dbReference type="SUPFAM" id="SSF47353">
    <property type="entry name" value="Retrovirus capsid dimerization domain-like"/>
    <property type="match status" value="1"/>
</dbReference>
<organism evidence="17 18">
    <name type="scientific">Rattus norvegicus</name>
    <name type="common">Rat</name>
    <dbReference type="NCBI Taxonomy" id="10116"/>
    <lineage>
        <taxon>Eukaryota</taxon>
        <taxon>Metazoa</taxon>
        <taxon>Chordata</taxon>
        <taxon>Craniata</taxon>
        <taxon>Vertebrata</taxon>
        <taxon>Euteleostomi</taxon>
        <taxon>Mammalia</taxon>
        <taxon>Eutheria</taxon>
        <taxon>Euarchontoglires</taxon>
        <taxon>Glires</taxon>
        <taxon>Rodentia</taxon>
        <taxon>Myomorpha</taxon>
        <taxon>Muroidea</taxon>
        <taxon>Muridae</taxon>
        <taxon>Murinae</taxon>
        <taxon>Rattus</taxon>
    </lineage>
</organism>
<dbReference type="PRINTS" id="PR00881">
    <property type="entry name" value="L7ARS6FAMILY"/>
</dbReference>
<dbReference type="Gene3D" id="3.30.1330.30">
    <property type="match status" value="1"/>
</dbReference>
<evidence type="ECO:0000256" key="2">
    <source>
        <dbReference type="ARBA" id="ARBA00007337"/>
    </source>
</evidence>
<reference evidence="17" key="2">
    <citation type="submission" date="2025-08" db="UniProtKB">
        <authorList>
            <consortium name="Ensembl"/>
        </authorList>
    </citation>
    <scope>IDENTIFICATION</scope>
    <source>
        <strain evidence="17">Brown Norway</strain>
    </source>
</reference>
<feature type="region of interest" description="Disordered" evidence="14">
    <location>
        <begin position="432"/>
        <end position="472"/>
    </location>
</feature>
<keyword evidence="18" id="KW-1185">Reference proteome</keyword>
<sequence>MPKGKKAKGKKVAPASAVVKKQEAKKVVNPLFEKRPKNFGIGQDIQPKRDLKWPCYIRLQQQRAILYKRLKVPPAINQFTQALDRQTATQLLKLAHKYRPETKQEKKQRLLARAEKKAAGKRDVPPKRVPVLQAGVNTVTTLVENKKAQLVMIAHDVDPIELVVFLPALCRKMGVPYCIIKGKDRLGRLVHRKTCTTVAFTQVNSEDKGALAKLVEAIRANYNDRYAMMASTNDTKICKNQDGLLEIKMEEECKYTTRQVRNLQKNTYNRDVFRKYFRQFCYQETSGPREALSRLRELCHQWLRPDMHSKEQILELLVLEQFLTILPEELQAWVQEQNPESVEEVVTVLEDLERELDELGYRTSVQIEKQEMLLRETKPLAAEQKPSVSLQFVKAKPGCELADGEAQEEQVSGIETGNESRNVTLKQGLWEGMEAEQNPSSRLAKDTLKCEETRDPREESSGISREDSQPLRNENVVNLTENSNHAELQNICPGRKVHGCDECGKTFSQHSRLIEHRRIHTGDRPYRCEECGKTFRWRTVLIRHKVVHTGEKPYKCNECGRAFGQWSALNQHQRLHSGEKHYHCNECGKAFCQKAGLFHHLKSHRRNRPYQCLQCNKSFNRRSTLSQHQGVHTGTKPYECSDCGRAFVYNSSLATHQETHHKEKLFTQSGPSQQRKNHTSEKSYKCSICGKTFVQKTSLIEHEQIHTEERPYKCAEGGKAFIQVSDLTEH</sequence>
<dbReference type="RGD" id="628738">
    <property type="gene designation" value="Zscan12"/>
</dbReference>
<dbReference type="PROSITE" id="PS01082">
    <property type="entry name" value="RIBOSOMAL_L7AE"/>
    <property type="match status" value="1"/>
</dbReference>
<evidence type="ECO:0000256" key="6">
    <source>
        <dbReference type="ARBA" id="ARBA00022833"/>
    </source>
</evidence>
<feature type="domain" description="C2H2-type" evidence="15">
    <location>
        <begin position="498"/>
        <end position="525"/>
    </location>
</feature>
<dbReference type="PRINTS" id="PR00882">
    <property type="entry name" value="RIBOSOMALL7A"/>
</dbReference>
<proteinExistence type="inferred from homology"/>
<dbReference type="eggNOG" id="KOG1721">
    <property type="taxonomic scope" value="Eukaryota"/>
</dbReference>
<comment type="similarity">
    <text evidence="2">Belongs to the eukaryotic ribosomal protein eL8 family.</text>
</comment>
<evidence type="ECO:0000256" key="7">
    <source>
        <dbReference type="ARBA" id="ARBA00023242"/>
    </source>
</evidence>
<comment type="subunit">
    <text evidence="11">Component of the large ribosomal subunit. Interacts with CRY1. Interacts with DICER1, AGO2, TARBP2, MOV10 and EIF6; they form a large RNA-induced silencing complex (RISC).</text>
</comment>
<reference evidence="17" key="3">
    <citation type="submission" date="2025-09" db="UniProtKB">
        <authorList>
            <consortium name="Ensembl"/>
        </authorList>
    </citation>
    <scope>IDENTIFICATION</scope>
    <source>
        <strain evidence="17">Brown Norway</strain>
    </source>
</reference>
<evidence type="ECO:0000256" key="1">
    <source>
        <dbReference type="ARBA" id="ARBA00004123"/>
    </source>
</evidence>
<dbReference type="Pfam" id="PF01248">
    <property type="entry name" value="Ribosomal_L7Ae"/>
    <property type="match status" value="1"/>
</dbReference>
<keyword evidence="8" id="KW-0687">Ribonucleoprotein</keyword>
<dbReference type="Proteomes" id="UP000002494">
    <property type="component" value="Chromosome 17"/>
</dbReference>
<evidence type="ECO:0000256" key="9">
    <source>
        <dbReference type="ARBA" id="ARBA00035232"/>
    </source>
</evidence>
<dbReference type="AlphaFoldDB" id="A0A0G2K4Z9"/>
<dbReference type="PANTHER" id="PTHR16515">
    <property type="entry name" value="PR DOMAIN ZINC FINGER PROTEIN"/>
    <property type="match status" value="1"/>
</dbReference>
<reference evidence="17" key="1">
    <citation type="submission" date="2024-01" db="EMBL/GenBank/DDBJ databases">
        <title>GRCr8: a new rat reference genome assembly contstructed from accurate long reads and long range scaffolding.</title>
        <authorList>
            <person name="Doris P.A."/>
            <person name="Kalbfleisch T."/>
            <person name="Li K."/>
            <person name="Howe K."/>
            <person name="Wood J."/>
        </authorList>
    </citation>
    <scope>NUCLEOTIDE SEQUENCE [LARGE SCALE GENOMIC DNA]</scope>
    <source>
        <strain evidence="17">Brown Norway</strain>
    </source>
</reference>
<dbReference type="InterPro" id="IPR050331">
    <property type="entry name" value="Zinc_finger"/>
</dbReference>
<keyword evidence="6" id="KW-0862">Zinc</keyword>
<dbReference type="GO" id="GO:0000978">
    <property type="term" value="F:RNA polymerase II cis-regulatory region sequence-specific DNA binding"/>
    <property type="evidence" value="ECO:0000318"/>
    <property type="project" value="GO_Central"/>
</dbReference>
<evidence type="ECO:0000256" key="10">
    <source>
        <dbReference type="ARBA" id="ARBA00035345"/>
    </source>
</evidence>
<dbReference type="InterPro" id="IPR018492">
    <property type="entry name" value="Ribosomal_eL8/Nhp2"/>
</dbReference>
<feature type="domain" description="C2H2-type" evidence="15">
    <location>
        <begin position="610"/>
        <end position="637"/>
    </location>
</feature>
<feature type="domain" description="C2H2-type" evidence="15">
    <location>
        <begin position="554"/>
        <end position="581"/>
    </location>
</feature>
<comment type="subcellular location">
    <subcellularLocation>
        <location evidence="1 13">Nucleus</location>
    </subcellularLocation>
</comment>
<keyword evidence="5 12" id="KW-0863">Zinc-finger</keyword>
<dbReference type="InterPro" id="IPR038269">
    <property type="entry name" value="SCAN_sf"/>
</dbReference>
<evidence type="ECO:0000256" key="8">
    <source>
        <dbReference type="ARBA" id="ARBA00023274"/>
    </source>
</evidence>
<dbReference type="OMA" id="CHQCKEC"/>
<dbReference type="SMART" id="SM00431">
    <property type="entry name" value="SCAN"/>
    <property type="match status" value="1"/>
</dbReference>
<protein>
    <recommendedName>
        <fullName evidence="9">Large ribosomal subunit protein eL8</fullName>
    </recommendedName>
    <alternativeName>
        <fullName evidence="10">60S ribosomal protein L7a</fullName>
    </alternativeName>
</protein>
<evidence type="ECO:0000256" key="4">
    <source>
        <dbReference type="ARBA" id="ARBA00022737"/>
    </source>
</evidence>
<dbReference type="AGR" id="RGD:628738"/>
<feature type="domain" description="SCAN box" evidence="16">
    <location>
        <begin position="274"/>
        <end position="356"/>
    </location>
</feature>
<evidence type="ECO:0000313" key="17">
    <source>
        <dbReference type="Ensembl" id="ENSRNOP00000073238.2"/>
    </source>
</evidence>
<gene>
    <name evidence="17 19" type="primary">Zscan12</name>
</gene>
<dbReference type="GeneTree" id="ENSGT00940000163105"/>
<evidence type="ECO:0000256" key="3">
    <source>
        <dbReference type="ARBA" id="ARBA00022723"/>
    </source>
</evidence>
<feature type="domain" description="C2H2-type" evidence="15">
    <location>
        <begin position="684"/>
        <end position="711"/>
    </location>
</feature>
<feature type="region of interest" description="Disordered" evidence="14">
    <location>
        <begin position="659"/>
        <end position="679"/>
    </location>
</feature>
<dbReference type="FunCoup" id="A0A0G2K4Z9">
    <property type="interactions" value="6"/>
</dbReference>
<dbReference type="Gene3D" id="1.10.4020.10">
    <property type="entry name" value="DNA breaking-rejoining enzymes"/>
    <property type="match status" value="1"/>
</dbReference>
<dbReference type="GO" id="GO:0000981">
    <property type="term" value="F:DNA-binding transcription factor activity, RNA polymerase II-specific"/>
    <property type="evidence" value="ECO:0000318"/>
    <property type="project" value="GO_Central"/>
</dbReference>
<evidence type="ECO:0000313" key="19">
    <source>
        <dbReference type="RGD" id="628738"/>
    </source>
</evidence>
<dbReference type="InterPro" id="IPR004038">
    <property type="entry name" value="Ribosomal_eL8/eL30/eS12/Gad45"/>
</dbReference>
<evidence type="ECO:0000259" key="16">
    <source>
        <dbReference type="PROSITE" id="PS50804"/>
    </source>
</evidence>
<feature type="domain" description="C2H2-type" evidence="15">
    <location>
        <begin position="638"/>
        <end position="665"/>
    </location>
</feature>
<dbReference type="CTD" id="9753"/>
<feature type="compositionally biased region" description="Basic and acidic residues" evidence="14">
    <location>
        <begin position="443"/>
        <end position="469"/>
    </location>
</feature>
<dbReference type="CDD" id="cd07936">
    <property type="entry name" value="SCAN"/>
    <property type="match status" value="1"/>
</dbReference>
<dbReference type="Pfam" id="PF02023">
    <property type="entry name" value="SCAN"/>
    <property type="match status" value="1"/>
</dbReference>
<keyword evidence="4" id="KW-0677">Repeat</keyword>
<dbReference type="GO" id="GO:0008270">
    <property type="term" value="F:zinc ion binding"/>
    <property type="evidence" value="ECO:0007669"/>
    <property type="project" value="UniProtKB-KW"/>
</dbReference>
<feature type="domain" description="C2H2-type" evidence="15">
    <location>
        <begin position="712"/>
        <end position="730"/>
    </location>
</feature>
<accession>A0A0G2K4Z9</accession>
<dbReference type="InterPro" id="IPR036236">
    <property type="entry name" value="Znf_C2H2_sf"/>
</dbReference>
<dbReference type="KEGG" id="rno:266716"/>